<dbReference type="AlphaFoldDB" id="A0A1C7MHM6"/>
<accession>A0A1C7MHM6</accession>
<comment type="caution">
    <text evidence="3">The sequence shown here is derived from an EMBL/GenBank/DDBJ whole genome shotgun (WGS) entry which is preliminary data.</text>
</comment>
<dbReference type="InterPro" id="IPR046520">
    <property type="entry name" value="DUF6697"/>
</dbReference>
<evidence type="ECO:0000313" key="3">
    <source>
        <dbReference type="EMBL" id="OBZ75959.1"/>
    </source>
</evidence>
<protein>
    <recommendedName>
        <fullName evidence="2">DUF6697 domain-containing protein</fullName>
    </recommendedName>
</protein>
<sequence>MSSTSETAKVVSEIVHEPSQALSALQERKLVNYLEDQFMEITRNYKKRSDPSSSLQTLSSYLDATHPLLYFILQIPPWIRRRRCASPSCSLLAWLNDLDRGWLAVLRSQAWDPGAGVGADLVLHPDVSLRSTPASQTERTRLRSLLISGTSRLEEWLEALDSTNEDYLLTLERLGLQQAFDELFSGTLTEMGSLASTNVDDLSKEELYMEIELGRLRVEEALCARDAVVERLSEACASVRQKASLIASLKVEREDIQRHLESPGGVKEAISPDDLLKTSEERKRIVAELWSLADVIKNAQDDVMLLKGSEDSKGKGAVNYFSTEVEKTLSDPTTLGVFKDVSNDTLVTTSPATIATPKDIDAQDSPRTSYEAEMDSKGLSTPDHRRLSPTQLGNYRVFQQSTTAWCPEREEHGYFLTPIFKCNTNPRVTTAHRWTVVDIAMKLDRPTECFYNKDGKWYYAGVYKAFRLEDLSVQEWENLSNEVRPWHSV</sequence>
<dbReference type="Proteomes" id="UP000092993">
    <property type="component" value="Unassembled WGS sequence"/>
</dbReference>
<name>A0A1C7MHM6_GRIFR</name>
<dbReference type="EMBL" id="LUGG01000004">
    <property type="protein sequence ID" value="OBZ75959.1"/>
    <property type="molecule type" value="Genomic_DNA"/>
</dbReference>
<keyword evidence="4" id="KW-1185">Reference proteome</keyword>
<reference evidence="3 4" key="1">
    <citation type="submission" date="2016-03" db="EMBL/GenBank/DDBJ databases">
        <title>Whole genome sequencing of Grifola frondosa 9006-11.</title>
        <authorList>
            <person name="Min B."/>
            <person name="Park H."/>
            <person name="Kim J.-G."/>
            <person name="Cho H."/>
            <person name="Oh Y.-L."/>
            <person name="Kong W.-S."/>
            <person name="Choi I.-G."/>
        </authorList>
    </citation>
    <scope>NUCLEOTIDE SEQUENCE [LARGE SCALE GENOMIC DNA]</scope>
    <source>
        <strain evidence="3 4">9006-11</strain>
    </source>
</reference>
<dbReference type="Pfam" id="PF20411">
    <property type="entry name" value="DUF6697"/>
    <property type="match status" value="1"/>
</dbReference>
<evidence type="ECO:0000256" key="1">
    <source>
        <dbReference type="SAM" id="MobiDB-lite"/>
    </source>
</evidence>
<proteinExistence type="predicted"/>
<evidence type="ECO:0000313" key="4">
    <source>
        <dbReference type="Proteomes" id="UP000092993"/>
    </source>
</evidence>
<feature type="domain" description="DUF6697" evidence="2">
    <location>
        <begin position="380"/>
        <end position="485"/>
    </location>
</feature>
<evidence type="ECO:0000259" key="2">
    <source>
        <dbReference type="Pfam" id="PF20411"/>
    </source>
</evidence>
<dbReference type="OrthoDB" id="2574879at2759"/>
<organism evidence="3 4">
    <name type="scientific">Grifola frondosa</name>
    <name type="common">Maitake</name>
    <name type="synonym">Polyporus frondosus</name>
    <dbReference type="NCBI Taxonomy" id="5627"/>
    <lineage>
        <taxon>Eukaryota</taxon>
        <taxon>Fungi</taxon>
        <taxon>Dikarya</taxon>
        <taxon>Basidiomycota</taxon>
        <taxon>Agaricomycotina</taxon>
        <taxon>Agaricomycetes</taxon>
        <taxon>Polyporales</taxon>
        <taxon>Grifolaceae</taxon>
        <taxon>Grifola</taxon>
    </lineage>
</organism>
<gene>
    <name evidence="3" type="ORF">A0H81_04932</name>
</gene>
<feature type="region of interest" description="Disordered" evidence="1">
    <location>
        <begin position="352"/>
        <end position="386"/>
    </location>
</feature>